<accession>G2XZJ8</accession>
<dbReference type="HOGENOM" id="CLU_2812027_0_0_1"/>
<protein>
    <submittedName>
        <fullName evidence="1">Uncharacterized protein</fullName>
    </submittedName>
</protein>
<sequence>MPRYALLEYGYAAKIPSDKVPGFKRAEQLLMYCGLATKFHQLGTFTRPLNQVERSILVRAIETTPHD</sequence>
<dbReference type="AlphaFoldDB" id="G2XZJ8"/>
<dbReference type="Proteomes" id="UP000008177">
    <property type="component" value="Unplaced contigs"/>
</dbReference>
<reference evidence="2" key="1">
    <citation type="journal article" date="2011" name="PLoS Genet.">
        <title>Genomic analysis of the necrotrophic fungal pathogens Sclerotinia sclerotiorum and Botrytis cinerea.</title>
        <authorList>
            <person name="Amselem J."/>
            <person name="Cuomo C.A."/>
            <person name="van Kan J.A."/>
            <person name="Viaud M."/>
            <person name="Benito E.P."/>
            <person name="Couloux A."/>
            <person name="Coutinho P.M."/>
            <person name="de Vries R.P."/>
            <person name="Dyer P.S."/>
            <person name="Fillinger S."/>
            <person name="Fournier E."/>
            <person name="Gout L."/>
            <person name="Hahn M."/>
            <person name="Kohn L."/>
            <person name="Lapalu N."/>
            <person name="Plummer K.M."/>
            <person name="Pradier J.M."/>
            <person name="Quevillon E."/>
            <person name="Sharon A."/>
            <person name="Simon A."/>
            <person name="ten Have A."/>
            <person name="Tudzynski B."/>
            <person name="Tudzynski P."/>
            <person name="Wincker P."/>
            <person name="Andrew M."/>
            <person name="Anthouard V."/>
            <person name="Beever R.E."/>
            <person name="Beffa R."/>
            <person name="Benoit I."/>
            <person name="Bouzid O."/>
            <person name="Brault B."/>
            <person name="Chen Z."/>
            <person name="Choquer M."/>
            <person name="Collemare J."/>
            <person name="Cotton P."/>
            <person name="Danchin E.G."/>
            <person name="Da Silva C."/>
            <person name="Gautier A."/>
            <person name="Giraud C."/>
            <person name="Giraud T."/>
            <person name="Gonzalez C."/>
            <person name="Grossetete S."/>
            <person name="Guldener U."/>
            <person name="Henrissat B."/>
            <person name="Howlett B.J."/>
            <person name="Kodira C."/>
            <person name="Kretschmer M."/>
            <person name="Lappartient A."/>
            <person name="Leroch M."/>
            <person name="Levis C."/>
            <person name="Mauceli E."/>
            <person name="Neuveglise C."/>
            <person name="Oeser B."/>
            <person name="Pearson M."/>
            <person name="Poulain J."/>
            <person name="Poussereau N."/>
            <person name="Quesneville H."/>
            <person name="Rascle C."/>
            <person name="Schumacher J."/>
            <person name="Segurens B."/>
            <person name="Sexton A."/>
            <person name="Silva E."/>
            <person name="Sirven C."/>
            <person name="Soanes D.M."/>
            <person name="Talbot N.J."/>
            <person name="Templeton M."/>
            <person name="Yandava C."/>
            <person name="Yarden O."/>
            <person name="Zeng Q."/>
            <person name="Rollins J.A."/>
            <person name="Lebrun M.H."/>
            <person name="Dickman M."/>
        </authorList>
    </citation>
    <scope>NUCLEOTIDE SEQUENCE [LARGE SCALE GENOMIC DNA]</scope>
    <source>
        <strain evidence="2">T4</strain>
    </source>
</reference>
<evidence type="ECO:0000313" key="1">
    <source>
        <dbReference type="EMBL" id="CCD45885.1"/>
    </source>
</evidence>
<dbReference type="EMBL" id="FQ790278">
    <property type="protein sequence ID" value="CCD45885.1"/>
    <property type="molecule type" value="Genomic_DNA"/>
</dbReference>
<dbReference type="InParanoid" id="G2XZJ8"/>
<evidence type="ECO:0000313" key="2">
    <source>
        <dbReference type="Proteomes" id="UP000008177"/>
    </source>
</evidence>
<organism evidence="1 2">
    <name type="scientific">Botryotinia fuckeliana (strain T4)</name>
    <name type="common">Noble rot fungus</name>
    <name type="synonym">Botrytis cinerea</name>
    <dbReference type="NCBI Taxonomy" id="999810"/>
    <lineage>
        <taxon>Eukaryota</taxon>
        <taxon>Fungi</taxon>
        <taxon>Dikarya</taxon>
        <taxon>Ascomycota</taxon>
        <taxon>Pezizomycotina</taxon>
        <taxon>Leotiomycetes</taxon>
        <taxon>Helotiales</taxon>
        <taxon>Sclerotiniaceae</taxon>
        <taxon>Botrytis</taxon>
    </lineage>
</organism>
<name>G2XZJ8_BOTF4</name>
<proteinExistence type="predicted"/>
<gene>
    <name evidence="1" type="ORF">BofuT4_uP049030.1</name>
</gene>